<dbReference type="SUPFAM" id="SSF53448">
    <property type="entry name" value="Nucleotide-diphospho-sugar transferases"/>
    <property type="match status" value="1"/>
</dbReference>
<dbReference type="GO" id="GO:0005976">
    <property type="term" value="P:polysaccharide metabolic process"/>
    <property type="evidence" value="ECO:0007669"/>
    <property type="project" value="InterPro"/>
</dbReference>
<dbReference type="RefSeq" id="WP_169189329.1">
    <property type="nucleotide sequence ID" value="NZ_JABBPK010000001.1"/>
</dbReference>
<evidence type="ECO:0000313" key="3">
    <source>
        <dbReference type="EMBL" id="NMO79578.1"/>
    </source>
</evidence>
<evidence type="ECO:0000313" key="4">
    <source>
        <dbReference type="Proteomes" id="UP000588491"/>
    </source>
</evidence>
<dbReference type="PANTHER" id="PTHR46390">
    <property type="entry name" value="MANNOSE-1-PHOSPHATE GUANYLYLTRANSFERASE"/>
    <property type="match status" value="1"/>
</dbReference>
<dbReference type="InterPro" id="IPR051161">
    <property type="entry name" value="Mannose-6P_isomerase_type2"/>
</dbReference>
<feature type="domain" description="Mannose-6-phosphate isomerase type II C-terminal" evidence="2">
    <location>
        <begin position="338"/>
        <end position="442"/>
    </location>
</feature>
<dbReference type="AlphaFoldDB" id="A0A7Y0PNX7"/>
<feature type="domain" description="Nucleotidyl transferase" evidence="1">
    <location>
        <begin position="3"/>
        <end position="267"/>
    </location>
</feature>
<dbReference type="InterPro" id="IPR014710">
    <property type="entry name" value="RmlC-like_jellyroll"/>
</dbReference>
<dbReference type="Pfam" id="PF00483">
    <property type="entry name" value="NTP_transferase"/>
    <property type="match status" value="1"/>
</dbReference>
<protein>
    <submittedName>
        <fullName evidence="3">Mannose-1-phosphate guanylyltransferase</fullName>
    </submittedName>
</protein>
<dbReference type="Gene3D" id="2.60.120.10">
    <property type="entry name" value="Jelly Rolls"/>
    <property type="match status" value="1"/>
</dbReference>
<dbReference type="Gene3D" id="3.90.550.10">
    <property type="entry name" value="Spore Coat Polysaccharide Biosynthesis Protein SpsA, Chain A"/>
    <property type="match status" value="1"/>
</dbReference>
<keyword evidence="3" id="KW-0808">Transferase</keyword>
<dbReference type="Pfam" id="PF01050">
    <property type="entry name" value="MannoseP_isomer"/>
    <property type="match status" value="1"/>
</dbReference>
<accession>A0A7Y0PNX7</accession>
<gene>
    <name evidence="3" type="ORF">HHU08_21855</name>
</gene>
<dbReference type="InterPro" id="IPR029044">
    <property type="entry name" value="Nucleotide-diphossugar_trans"/>
</dbReference>
<comment type="caution">
    <text evidence="3">The sequence shown here is derived from an EMBL/GenBank/DDBJ whole genome shotgun (WGS) entry which is preliminary data.</text>
</comment>
<proteinExistence type="predicted"/>
<reference evidence="3 4" key="1">
    <citation type="submission" date="2020-04" db="EMBL/GenBank/DDBJ databases">
        <title>Bacillus sp. UniB3 isolated from commercial digestive syrup.</title>
        <authorList>
            <person name="Thorat V."/>
            <person name="Kirdat K."/>
            <person name="Tiwarekar B."/>
            <person name="Yadav A."/>
        </authorList>
    </citation>
    <scope>NUCLEOTIDE SEQUENCE [LARGE SCALE GENOMIC DNA]</scope>
    <source>
        <strain evidence="3 4">UniB3</strain>
    </source>
</reference>
<dbReference type="EMBL" id="JABBPK010000001">
    <property type="protein sequence ID" value="NMO79578.1"/>
    <property type="molecule type" value="Genomic_DNA"/>
</dbReference>
<keyword evidence="4" id="KW-1185">Reference proteome</keyword>
<evidence type="ECO:0000259" key="1">
    <source>
        <dbReference type="Pfam" id="PF00483"/>
    </source>
</evidence>
<sequence length="455" mass="52212">MQVILLSGGSGKRLWPLSNDARSKQFLKVILSENNKLESMLQRVYKQLKSVNLHNKTSLATSKAQVEMIHKQIGDEVNVIAEPCRRDTFPAIALAATYLYTEKNISEDEVVAVLPVDPYVEDAFFEKIKNLENVVFKSEADLALIGIKPTYPSEKYGYIVPEEENEDAYKRVVKFTEKPNERLAKELIEQKALWNSGVFAFRLGYIISLLKEKGYPTTYRQLLKDYEKLEKISFDYAVVEKANKIVVTSFNSYWKDLGTWNTLTEEMAINKIGEGRISESSINTHVINELNIPVSVLGIKDAIVAASPDGILVASKEESPKIKELMSGHEAIPMYEERYWGSYKILDYSTFTNHQVITRHLKINEGKNLSYQYHKYRTENWTIIKGEGIIIIDDKMQVVRSGDAIQIKEYQKHAIKALQDLEIIEVQQGINLIEEDINRINDNWEEVEKNCFNKI</sequence>
<organism evidence="3 4">
    <name type="scientific">Niallia alba</name>
    <dbReference type="NCBI Taxonomy" id="2729105"/>
    <lineage>
        <taxon>Bacteria</taxon>
        <taxon>Bacillati</taxon>
        <taxon>Bacillota</taxon>
        <taxon>Bacilli</taxon>
        <taxon>Bacillales</taxon>
        <taxon>Bacillaceae</taxon>
        <taxon>Niallia</taxon>
    </lineage>
</organism>
<dbReference type="PANTHER" id="PTHR46390:SF1">
    <property type="entry name" value="MANNOSE-1-PHOSPHATE GUANYLYLTRANSFERASE"/>
    <property type="match status" value="1"/>
</dbReference>
<dbReference type="InterPro" id="IPR005835">
    <property type="entry name" value="NTP_transferase_dom"/>
</dbReference>
<evidence type="ECO:0000259" key="2">
    <source>
        <dbReference type="Pfam" id="PF01050"/>
    </source>
</evidence>
<dbReference type="SUPFAM" id="SSF51182">
    <property type="entry name" value="RmlC-like cupins"/>
    <property type="match status" value="1"/>
</dbReference>
<dbReference type="GO" id="GO:0009298">
    <property type="term" value="P:GDP-mannose biosynthetic process"/>
    <property type="evidence" value="ECO:0007669"/>
    <property type="project" value="TreeGrafter"/>
</dbReference>
<dbReference type="Proteomes" id="UP000588491">
    <property type="component" value="Unassembled WGS sequence"/>
</dbReference>
<dbReference type="GO" id="GO:0004475">
    <property type="term" value="F:mannose-1-phosphate guanylyltransferase (GTP) activity"/>
    <property type="evidence" value="ECO:0007669"/>
    <property type="project" value="TreeGrafter"/>
</dbReference>
<dbReference type="CDD" id="cd02213">
    <property type="entry name" value="cupin_PMI_typeII_C"/>
    <property type="match status" value="1"/>
</dbReference>
<keyword evidence="3" id="KW-0548">Nucleotidyltransferase</keyword>
<name>A0A7Y0PNX7_9BACI</name>
<dbReference type="InterPro" id="IPR001538">
    <property type="entry name" value="Man6P_isomerase-2_C"/>
</dbReference>
<dbReference type="InterPro" id="IPR011051">
    <property type="entry name" value="RmlC_Cupin_sf"/>
</dbReference>